<dbReference type="AlphaFoldDB" id="A0A2W4SB37"/>
<feature type="coiled-coil region" evidence="4">
    <location>
        <begin position="151"/>
        <end position="178"/>
    </location>
</feature>
<dbReference type="Gene3D" id="3.90.220.20">
    <property type="entry name" value="DNA methylase specificity domains"/>
    <property type="match status" value="2"/>
</dbReference>
<organism evidence="6 7">
    <name type="scientific">Candidatus Methylumidiphilus alinenensis</name>
    <dbReference type="NCBI Taxonomy" id="2202197"/>
    <lineage>
        <taxon>Bacteria</taxon>
        <taxon>Pseudomonadati</taxon>
        <taxon>Pseudomonadota</taxon>
        <taxon>Gammaproteobacteria</taxon>
        <taxon>Methylococcales</taxon>
        <taxon>Candidatus Methylumidiphilus</taxon>
    </lineage>
</organism>
<gene>
    <name evidence="6" type="ORF">DM484_27370</name>
</gene>
<evidence type="ECO:0000256" key="3">
    <source>
        <dbReference type="ARBA" id="ARBA00023125"/>
    </source>
</evidence>
<dbReference type="GO" id="GO:0003677">
    <property type="term" value="F:DNA binding"/>
    <property type="evidence" value="ECO:0007669"/>
    <property type="project" value="UniProtKB-KW"/>
</dbReference>
<evidence type="ECO:0000256" key="1">
    <source>
        <dbReference type="ARBA" id="ARBA00010923"/>
    </source>
</evidence>
<dbReference type="GO" id="GO:0004519">
    <property type="term" value="F:endonuclease activity"/>
    <property type="evidence" value="ECO:0007669"/>
    <property type="project" value="UniProtKB-KW"/>
</dbReference>
<dbReference type="EMBL" id="QJPH01000538">
    <property type="protein sequence ID" value="PZN71004.1"/>
    <property type="molecule type" value="Genomic_DNA"/>
</dbReference>
<feature type="domain" description="Type I restriction modification DNA specificity" evidence="5">
    <location>
        <begin position="3"/>
        <end position="164"/>
    </location>
</feature>
<evidence type="ECO:0000313" key="6">
    <source>
        <dbReference type="EMBL" id="PZN71004.1"/>
    </source>
</evidence>
<evidence type="ECO:0000313" key="7">
    <source>
        <dbReference type="Proteomes" id="UP000249396"/>
    </source>
</evidence>
<dbReference type="SUPFAM" id="SSF116734">
    <property type="entry name" value="DNA methylase specificity domain"/>
    <property type="match status" value="2"/>
</dbReference>
<reference evidence="6 7" key="1">
    <citation type="journal article" date="2018" name="Aquat. Microb. Ecol.">
        <title>Gammaproteobacterial methanotrophs dominate.</title>
        <authorList>
            <person name="Rissanen A.J."/>
            <person name="Saarenheimo J."/>
            <person name="Tiirola M."/>
            <person name="Peura S."/>
            <person name="Aalto S.L."/>
            <person name="Karvinen A."/>
            <person name="Nykanen H."/>
        </authorList>
    </citation>
    <scope>NUCLEOTIDE SEQUENCE [LARGE SCALE GENOMIC DNA]</scope>
    <source>
        <strain evidence="6">AMbin10</strain>
    </source>
</reference>
<keyword evidence="6" id="KW-0378">Hydrolase</keyword>
<keyword evidence="6" id="KW-0540">Nuclease</keyword>
<comment type="similarity">
    <text evidence="1">Belongs to the type-I restriction system S methylase family.</text>
</comment>
<dbReference type="InterPro" id="IPR044946">
    <property type="entry name" value="Restrct_endonuc_typeI_TRD_sf"/>
</dbReference>
<dbReference type="PANTHER" id="PTHR30408:SF12">
    <property type="entry name" value="TYPE I RESTRICTION ENZYME MJAVIII SPECIFICITY SUBUNIT"/>
    <property type="match status" value="1"/>
</dbReference>
<dbReference type="CDD" id="cd17244">
    <property type="entry name" value="RMtype1_S_Apa101655I-TRD2-CR2_like"/>
    <property type="match status" value="1"/>
</dbReference>
<proteinExistence type="inferred from homology"/>
<accession>A0A2W4SB37</accession>
<dbReference type="PANTHER" id="PTHR30408">
    <property type="entry name" value="TYPE-1 RESTRICTION ENZYME ECOKI SPECIFICITY PROTEIN"/>
    <property type="match status" value="1"/>
</dbReference>
<keyword evidence="2" id="KW-0680">Restriction system</keyword>
<evidence type="ECO:0000259" key="5">
    <source>
        <dbReference type="Pfam" id="PF01420"/>
    </source>
</evidence>
<dbReference type="Proteomes" id="UP000249396">
    <property type="component" value="Unassembled WGS sequence"/>
</dbReference>
<dbReference type="Pfam" id="PF01420">
    <property type="entry name" value="Methylase_S"/>
    <property type="match status" value="2"/>
</dbReference>
<evidence type="ECO:0000256" key="4">
    <source>
        <dbReference type="SAM" id="Coils"/>
    </source>
</evidence>
<dbReference type="GO" id="GO:0009307">
    <property type="term" value="P:DNA restriction-modification system"/>
    <property type="evidence" value="ECO:0007669"/>
    <property type="project" value="UniProtKB-KW"/>
</dbReference>
<feature type="coiled-coil region" evidence="4">
    <location>
        <begin position="352"/>
        <end position="383"/>
    </location>
</feature>
<evidence type="ECO:0000256" key="2">
    <source>
        <dbReference type="ARBA" id="ARBA00022747"/>
    </source>
</evidence>
<keyword evidence="3" id="KW-0238">DNA-binding</keyword>
<comment type="caution">
    <text evidence="6">The sequence shown here is derived from an EMBL/GenBank/DDBJ whole genome shotgun (WGS) entry which is preliminary data.</text>
</comment>
<feature type="domain" description="Type I restriction modification DNA specificity" evidence="5">
    <location>
        <begin position="202"/>
        <end position="364"/>
    </location>
</feature>
<sequence>MSFKTVQIGDLFPQILIGGTPSRGNPKYFGGPHVWVSIRDMEGKYLIVDSNEKLSDKGIANSNCKRIQKGSLLFSFKLTVGRVAFAGVDLYTNEAIAAFDPEDANRSKIDLEYLFLILPAIAKADTSINCMGAALLNKEKIAQLEIPLPPIDQQRRIAAQLKAQLAAVDEARQAAQAQISDSKRLIPAILEAAFAETKDGDSIKIGDAAKTVSGTTPSRSRKDYWEPPKYPWVKTGEVVFNPITRTEEYISEKALEDCSLSVLPPGTVLIAMYGQGKTRGQSALLQVAATTNQACIAILPCEAFDPEYLQFWLSHSYEVLRTQSESRGGNQPNLNGEILNQFTVPLTPRKWQETLAQQIKASVEEAERLQSALNQQMNDLELLPARLFAQAFGEN</sequence>
<keyword evidence="6" id="KW-0255">Endonuclease</keyword>
<dbReference type="InterPro" id="IPR052021">
    <property type="entry name" value="Type-I_RS_S_subunit"/>
</dbReference>
<dbReference type="InterPro" id="IPR000055">
    <property type="entry name" value="Restrct_endonuc_typeI_TRD"/>
</dbReference>
<name>A0A2W4SB37_9GAMM</name>
<keyword evidence="4" id="KW-0175">Coiled coil</keyword>
<protein>
    <submittedName>
        <fullName evidence="6">Restriction endonuclease subunit S</fullName>
    </submittedName>
</protein>